<sequence>MSRCLQLILCFVILVTLVVTQDESSWKPCQHGAGCFCPPGKFGKCAHGECHCHEESAHMNCEFNIDCVKLCDRLDAICFNDHHCHCNSKHVKKYVE</sequence>
<comment type="caution">
    <text evidence="2">The sequence shown here is derived from an EMBL/GenBank/DDBJ whole genome shotgun (WGS) entry which is preliminary data.</text>
</comment>
<name>A0AAN8KCN5_PATCE</name>
<dbReference type="AlphaFoldDB" id="A0AAN8KCN5"/>
<feature type="signal peptide" evidence="1">
    <location>
        <begin position="1"/>
        <end position="20"/>
    </location>
</feature>
<keyword evidence="3" id="KW-1185">Reference proteome</keyword>
<reference evidence="2 3" key="1">
    <citation type="submission" date="2024-01" db="EMBL/GenBank/DDBJ databases">
        <title>The genome of the rayed Mediterranean limpet Patella caerulea (Linnaeus, 1758).</title>
        <authorList>
            <person name="Anh-Thu Weber A."/>
            <person name="Halstead-Nussloch G."/>
        </authorList>
    </citation>
    <scope>NUCLEOTIDE SEQUENCE [LARGE SCALE GENOMIC DNA]</scope>
    <source>
        <strain evidence="2">AATW-2023a</strain>
        <tissue evidence="2">Whole specimen</tissue>
    </source>
</reference>
<dbReference type="EMBL" id="JAZGQO010000002">
    <property type="protein sequence ID" value="KAK6192538.1"/>
    <property type="molecule type" value="Genomic_DNA"/>
</dbReference>
<evidence type="ECO:0000256" key="1">
    <source>
        <dbReference type="SAM" id="SignalP"/>
    </source>
</evidence>
<organism evidence="2 3">
    <name type="scientific">Patella caerulea</name>
    <name type="common">Rayed Mediterranean limpet</name>
    <dbReference type="NCBI Taxonomy" id="87958"/>
    <lineage>
        <taxon>Eukaryota</taxon>
        <taxon>Metazoa</taxon>
        <taxon>Spiralia</taxon>
        <taxon>Lophotrochozoa</taxon>
        <taxon>Mollusca</taxon>
        <taxon>Gastropoda</taxon>
        <taxon>Patellogastropoda</taxon>
        <taxon>Patelloidea</taxon>
        <taxon>Patellidae</taxon>
        <taxon>Patella</taxon>
    </lineage>
</organism>
<feature type="chain" id="PRO_5042946905" evidence="1">
    <location>
        <begin position="21"/>
        <end position="96"/>
    </location>
</feature>
<evidence type="ECO:0000313" key="2">
    <source>
        <dbReference type="EMBL" id="KAK6192538.1"/>
    </source>
</evidence>
<accession>A0AAN8KCN5</accession>
<evidence type="ECO:0000313" key="3">
    <source>
        <dbReference type="Proteomes" id="UP001347796"/>
    </source>
</evidence>
<protein>
    <submittedName>
        <fullName evidence="2">Uncharacterized protein</fullName>
    </submittedName>
</protein>
<proteinExistence type="predicted"/>
<dbReference type="Proteomes" id="UP001347796">
    <property type="component" value="Unassembled WGS sequence"/>
</dbReference>
<gene>
    <name evidence="2" type="ORF">SNE40_003988</name>
</gene>
<keyword evidence="1" id="KW-0732">Signal</keyword>